<name>A0A8J4CV98_9CHLO</name>
<proteinExistence type="predicted"/>
<dbReference type="Proteomes" id="UP000747110">
    <property type="component" value="Unassembled WGS sequence"/>
</dbReference>
<gene>
    <name evidence="2" type="ORF">Vretifemale_17361</name>
</gene>
<reference evidence="2" key="1">
    <citation type="journal article" date="2021" name="Proc. Natl. Acad. Sci. U.S.A.">
        <title>Three genomes in the algal genus Volvox reveal the fate of a haploid sex-determining region after a transition to homothallism.</title>
        <authorList>
            <person name="Yamamoto K."/>
            <person name="Hamaji T."/>
            <person name="Kawai-Toyooka H."/>
            <person name="Matsuzaki R."/>
            <person name="Takahashi F."/>
            <person name="Nishimura Y."/>
            <person name="Kawachi M."/>
            <person name="Noguchi H."/>
            <person name="Minakuchi Y."/>
            <person name="Umen J.G."/>
            <person name="Toyoda A."/>
            <person name="Nozaki H."/>
        </authorList>
    </citation>
    <scope>NUCLEOTIDE SEQUENCE</scope>
    <source>
        <strain evidence="2">NIES-3786</strain>
    </source>
</reference>
<dbReference type="OrthoDB" id="10499655at2759"/>
<evidence type="ECO:0000256" key="1">
    <source>
        <dbReference type="SAM" id="MobiDB-lite"/>
    </source>
</evidence>
<dbReference type="EMBL" id="BNCP01000051">
    <property type="protein sequence ID" value="GIL89533.1"/>
    <property type="molecule type" value="Genomic_DNA"/>
</dbReference>
<comment type="caution">
    <text evidence="2">The sequence shown here is derived from an EMBL/GenBank/DDBJ whole genome shotgun (WGS) entry which is preliminary data.</text>
</comment>
<protein>
    <submittedName>
        <fullName evidence="2">Uncharacterized protein</fullName>
    </submittedName>
</protein>
<keyword evidence="3" id="KW-1185">Reference proteome</keyword>
<evidence type="ECO:0000313" key="2">
    <source>
        <dbReference type="EMBL" id="GIL89533.1"/>
    </source>
</evidence>
<accession>A0A8J4CV98</accession>
<sequence length="542" mass="56499">MCLCSAPVNVARNPVVNAADDGSGYPAGSCPPAGNPHQLDTNGCWVHLCEGSKPSYSRNPFLQDVMSSWPRRGMDILVSGRCSDGRAGQPADPSGYYCGMDSRTDRAANPLGTSSFSQHVGWPIGDILLPSTSTAAETFPLINKYMNIPHKALNVAAATMIQKGQVYEGPVEDNGDRGKDEVEEEDEEMDEEDDVDSLLRPGGSPCLPMEDGWALPRAAKQIASIGAAVNSDDGLTSCSFGVEESFDTADITSDSGHLLRAPPPPPLSRHRACQLGYTDSAPAHSTTAVSDIKLEFLREPTAAARWQVLGGTLSAPPGATAAYAASSAAAARKAGTAVSAFPKPGTAVGALYALPAVEKLEHAVLQPLVLDKEMSSPEREAVTSGTYVRQPAAGFGYNCGYGAAAAAATDAALPPPLAELHEMVDSSSCPPSHAAKSPFTNANANDPDVPSGIFGTPLADGLASLLEGLAAGGTSNVTRAGASGSVLHKEEFLFERMGEYEQVQKRNGDVAALHVTRGSARRFGRGLLACFTGQSHGHRLDL</sequence>
<organism evidence="2 3">
    <name type="scientific">Volvox reticuliferus</name>
    <dbReference type="NCBI Taxonomy" id="1737510"/>
    <lineage>
        <taxon>Eukaryota</taxon>
        <taxon>Viridiplantae</taxon>
        <taxon>Chlorophyta</taxon>
        <taxon>core chlorophytes</taxon>
        <taxon>Chlorophyceae</taxon>
        <taxon>CS clade</taxon>
        <taxon>Chlamydomonadales</taxon>
        <taxon>Volvocaceae</taxon>
        <taxon>Volvox</taxon>
    </lineage>
</organism>
<feature type="region of interest" description="Disordered" evidence="1">
    <location>
        <begin position="166"/>
        <end position="203"/>
    </location>
</feature>
<evidence type="ECO:0000313" key="3">
    <source>
        <dbReference type="Proteomes" id="UP000747110"/>
    </source>
</evidence>
<feature type="compositionally biased region" description="Acidic residues" evidence="1">
    <location>
        <begin position="181"/>
        <end position="196"/>
    </location>
</feature>
<feature type="region of interest" description="Disordered" evidence="1">
    <location>
        <begin position="422"/>
        <end position="444"/>
    </location>
</feature>
<dbReference type="AlphaFoldDB" id="A0A8J4CV98"/>